<dbReference type="Pfam" id="PF04149">
    <property type="entry name" value="DUF397"/>
    <property type="match status" value="1"/>
</dbReference>
<comment type="caution">
    <text evidence="2">The sequence shown here is derived from an EMBL/GenBank/DDBJ whole genome shotgun (WGS) entry which is preliminary data.</text>
</comment>
<organism evidence="2 3">
    <name type="scientific">Streptomyces acidiscabies</name>
    <dbReference type="NCBI Taxonomy" id="42234"/>
    <lineage>
        <taxon>Bacteria</taxon>
        <taxon>Bacillati</taxon>
        <taxon>Actinomycetota</taxon>
        <taxon>Actinomycetes</taxon>
        <taxon>Kitasatosporales</taxon>
        <taxon>Streptomycetaceae</taxon>
        <taxon>Streptomyces</taxon>
    </lineage>
</organism>
<feature type="domain" description="DUF397" evidence="1">
    <location>
        <begin position="2"/>
        <end position="52"/>
    </location>
</feature>
<dbReference type="RefSeq" id="WP_050369479.1">
    <property type="nucleotide sequence ID" value="NZ_KQ257801.1"/>
</dbReference>
<dbReference type="AlphaFoldDB" id="A0A0L0KLZ6"/>
<reference evidence="3" key="1">
    <citation type="submission" date="2014-07" db="EMBL/GenBank/DDBJ databases">
        <title>Genome sequencing of plant-pathogenic Streptomyces species.</title>
        <authorList>
            <person name="Harrison J."/>
            <person name="Sapp M."/>
            <person name="Thwaites R."/>
            <person name="Studholme D.J."/>
        </authorList>
    </citation>
    <scope>NUCLEOTIDE SEQUENCE [LARGE SCALE GENOMIC DNA]</scope>
    <source>
        <strain evidence="3">NCPPB 4445</strain>
    </source>
</reference>
<dbReference type="PATRIC" id="fig|42234.21.peg.920"/>
<accession>A0A0L0KLZ6</accession>
<dbReference type="Proteomes" id="UP000037151">
    <property type="component" value="Unassembled WGS sequence"/>
</dbReference>
<dbReference type="OrthoDB" id="4288416at2"/>
<evidence type="ECO:0000259" key="1">
    <source>
        <dbReference type="Pfam" id="PF04149"/>
    </source>
</evidence>
<evidence type="ECO:0000313" key="3">
    <source>
        <dbReference type="Proteomes" id="UP000037151"/>
    </source>
</evidence>
<dbReference type="EMBL" id="JPPY01000028">
    <property type="protein sequence ID" value="KND39247.1"/>
    <property type="molecule type" value="Genomic_DNA"/>
</dbReference>
<sequence>MWIKSSYSDGGANCLELALHQGEVALRDSKAPDLGTLTLSATVFTAWIRSLRA</sequence>
<gene>
    <name evidence="2" type="ORF">IQ63_04460</name>
</gene>
<proteinExistence type="predicted"/>
<name>A0A0L0KLZ6_9ACTN</name>
<protein>
    <submittedName>
        <fullName evidence="2">Toxin-antitoxin system, toxin component</fullName>
    </submittedName>
</protein>
<evidence type="ECO:0000313" key="2">
    <source>
        <dbReference type="EMBL" id="KND39247.1"/>
    </source>
</evidence>
<dbReference type="InterPro" id="IPR007278">
    <property type="entry name" value="DUF397"/>
</dbReference>